<proteinExistence type="predicted"/>
<evidence type="ECO:0008006" key="3">
    <source>
        <dbReference type="Google" id="ProtNLM"/>
    </source>
</evidence>
<gene>
    <name evidence="1" type="ORF">SAMN04488118_103373</name>
</gene>
<reference evidence="1 2" key="1">
    <citation type="submission" date="2016-10" db="EMBL/GenBank/DDBJ databases">
        <authorList>
            <person name="de Groot N.N."/>
        </authorList>
    </citation>
    <scope>NUCLEOTIDE SEQUENCE [LARGE SCALE GENOMIC DNA]</scope>
    <source>
        <strain evidence="1 2">U95</strain>
    </source>
</reference>
<dbReference type="PROSITE" id="PS51257">
    <property type="entry name" value="PROKAR_LIPOPROTEIN"/>
    <property type="match status" value="1"/>
</dbReference>
<dbReference type="Proteomes" id="UP000198767">
    <property type="component" value="Unassembled WGS sequence"/>
</dbReference>
<protein>
    <recommendedName>
        <fullName evidence="3">Lipoprotein</fullName>
    </recommendedName>
</protein>
<accession>A0A1G5Q9Y1</accession>
<name>A0A1G5Q9Y1_9RHOB</name>
<sequence length="125" mass="13782">MKFFVMILTSVVLAACTSIRPVPLTEILNLPIVQVGDPLPQEGEFVVFFPKDTYIPVVLNANGSLFSSEVQLNGKVQLSRDLYLYKSWGSHDGIHWENSHKLIDVSFGGGFDVEGLKSNITLTAN</sequence>
<evidence type="ECO:0000313" key="1">
    <source>
        <dbReference type="EMBL" id="SCZ58665.1"/>
    </source>
</evidence>
<organism evidence="1 2">
    <name type="scientific">Epibacterium ulvae</name>
    <dbReference type="NCBI Taxonomy" id="1156985"/>
    <lineage>
        <taxon>Bacteria</taxon>
        <taxon>Pseudomonadati</taxon>
        <taxon>Pseudomonadota</taxon>
        <taxon>Alphaproteobacteria</taxon>
        <taxon>Rhodobacterales</taxon>
        <taxon>Roseobacteraceae</taxon>
        <taxon>Epibacterium</taxon>
    </lineage>
</organism>
<dbReference type="EMBL" id="FMWG01000003">
    <property type="protein sequence ID" value="SCZ58665.1"/>
    <property type="molecule type" value="Genomic_DNA"/>
</dbReference>
<evidence type="ECO:0000313" key="2">
    <source>
        <dbReference type="Proteomes" id="UP000198767"/>
    </source>
</evidence>
<dbReference type="AlphaFoldDB" id="A0A1G5Q9Y1"/>
<keyword evidence="2" id="KW-1185">Reference proteome</keyword>